<keyword evidence="2" id="KW-0677">Repeat</keyword>
<dbReference type="AlphaFoldDB" id="A0AAD3SY88"/>
<dbReference type="Pfam" id="PF23569">
    <property type="entry name" value="NBD_SMAX1"/>
    <property type="match status" value="1"/>
</dbReference>
<dbReference type="Pfam" id="PF24765">
    <property type="entry name" value="SAC9_C"/>
    <property type="match status" value="1"/>
</dbReference>
<dbReference type="InterPro" id="IPR051650">
    <property type="entry name" value="SL_signaling_regulator"/>
</dbReference>
<evidence type="ECO:0000259" key="3">
    <source>
        <dbReference type="Pfam" id="PF23569"/>
    </source>
</evidence>
<gene>
    <name evidence="5" type="ORF">Nepgr_021216</name>
</gene>
<dbReference type="EMBL" id="BSYO01000020">
    <property type="protein sequence ID" value="GMH19375.1"/>
    <property type="molecule type" value="Genomic_DNA"/>
</dbReference>
<evidence type="ECO:0000313" key="6">
    <source>
        <dbReference type="Proteomes" id="UP001279734"/>
    </source>
</evidence>
<dbReference type="InterPro" id="IPR058680">
    <property type="entry name" value="NBD_SMAX1-like"/>
</dbReference>
<dbReference type="PANTHER" id="PTHR43572">
    <property type="entry name" value="CHAPERONE PROTEIN CLPD, CHLOROPLASTIC"/>
    <property type="match status" value="1"/>
</dbReference>
<comment type="caution">
    <text evidence="5">The sequence shown here is derived from an EMBL/GenBank/DDBJ whole genome shotgun (WGS) entry which is preliminary data.</text>
</comment>
<organism evidence="5 6">
    <name type="scientific">Nepenthes gracilis</name>
    <name type="common">Slender pitcher plant</name>
    <dbReference type="NCBI Taxonomy" id="150966"/>
    <lineage>
        <taxon>Eukaryota</taxon>
        <taxon>Viridiplantae</taxon>
        <taxon>Streptophyta</taxon>
        <taxon>Embryophyta</taxon>
        <taxon>Tracheophyta</taxon>
        <taxon>Spermatophyta</taxon>
        <taxon>Magnoliopsida</taxon>
        <taxon>eudicotyledons</taxon>
        <taxon>Gunneridae</taxon>
        <taxon>Pentapetalae</taxon>
        <taxon>Caryophyllales</taxon>
        <taxon>Nepenthaceae</taxon>
        <taxon>Nepenthes</taxon>
    </lineage>
</organism>
<reference evidence="5" key="1">
    <citation type="submission" date="2023-05" db="EMBL/GenBank/DDBJ databases">
        <title>Nepenthes gracilis genome sequencing.</title>
        <authorList>
            <person name="Fukushima K."/>
        </authorList>
    </citation>
    <scope>NUCLEOTIDE SEQUENCE</scope>
    <source>
        <strain evidence="5">SING2019-196</strain>
    </source>
</reference>
<proteinExistence type="inferred from homology"/>
<accession>A0AAD3SY88</accession>
<dbReference type="PANTHER" id="PTHR43572:SF31">
    <property type="entry name" value="PROTEIN SMAX1-LIKE 3"/>
    <property type="match status" value="1"/>
</dbReference>
<comment type="similarity">
    <text evidence="1">Belongs to the ClpA/ClpB family.</text>
</comment>
<evidence type="ECO:0000259" key="4">
    <source>
        <dbReference type="Pfam" id="PF24765"/>
    </source>
</evidence>
<protein>
    <submittedName>
        <fullName evidence="5">Uncharacterized protein</fullName>
    </submittedName>
</protein>
<feature type="domain" description="SMAX1-like nucleotide binding" evidence="3">
    <location>
        <begin position="73"/>
        <end position="197"/>
    </location>
</feature>
<feature type="domain" description="SAC9 C-terminal" evidence="4">
    <location>
        <begin position="335"/>
        <end position="373"/>
    </location>
</feature>
<dbReference type="InterPro" id="IPR057554">
    <property type="entry name" value="SAC9_C"/>
</dbReference>
<dbReference type="Proteomes" id="UP001279734">
    <property type="component" value="Unassembled WGS sequence"/>
</dbReference>
<sequence>MKWGIGSRKNKHLVVEAGFSSPQVKANVEKTVSMEVCSQSTHPINSQTEDCYISLPFPISQIDSTFIKPLSHVRNEDVVALVDSLVNKRQKNTVIVGECLADCDGVVTAMKDRIERGDVPLDLKYVQFLRLPIVSMKNLSREEVDSKLGELRCLLKSSVDRGAVFYLGDLRWVSEYLAYDADIKRGRYCLSVEHMIVGPREFGFCLVLSLNLGSLQAKNNTTVIGDLCSWPLLENRINMDVRNNGSFVIASYSDLSTSKEDVVCASRLRSCGVPLIKKAIMRKSHCGFVPQPCNVEYVTDGWTGWNRQTAGRAVAESHPGPFLFNLEDKVVLKERVPAEAERLIDDDLILEQHLSLGSPISAGFHLNAFSAVHL</sequence>
<keyword evidence="6" id="KW-1185">Reference proteome</keyword>
<evidence type="ECO:0000313" key="5">
    <source>
        <dbReference type="EMBL" id="GMH19375.1"/>
    </source>
</evidence>
<name>A0AAD3SY88_NEPGR</name>
<evidence type="ECO:0000256" key="2">
    <source>
        <dbReference type="ARBA" id="ARBA00022737"/>
    </source>
</evidence>
<evidence type="ECO:0000256" key="1">
    <source>
        <dbReference type="ARBA" id="ARBA00008675"/>
    </source>
</evidence>